<feature type="transmembrane region" description="Helical" evidence="7">
    <location>
        <begin position="321"/>
        <end position="349"/>
    </location>
</feature>
<keyword evidence="6 7" id="KW-0472">Membrane</keyword>
<keyword evidence="3" id="KW-1003">Cell membrane</keyword>
<comment type="caution">
    <text evidence="8">The sequence shown here is derived from an EMBL/GenBank/DDBJ whole genome shotgun (WGS) entry which is preliminary data.</text>
</comment>
<reference evidence="8" key="2">
    <citation type="submission" date="2020-09" db="EMBL/GenBank/DDBJ databases">
        <authorList>
            <person name="Sun Q."/>
            <person name="Sedlacek I."/>
        </authorList>
    </citation>
    <scope>NUCLEOTIDE SEQUENCE</scope>
    <source>
        <strain evidence="8">CCM 8433</strain>
    </source>
</reference>
<dbReference type="GO" id="GO:0006835">
    <property type="term" value="P:dicarboxylic acid transport"/>
    <property type="evidence" value="ECO:0007669"/>
    <property type="project" value="TreeGrafter"/>
</dbReference>
<evidence type="ECO:0000256" key="6">
    <source>
        <dbReference type="ARBA" id="ARBA00023136"/>
    </source>
</evidence>
<name>A0A917JHR5_9ENTE</name>
<dbReference type="InterPro" id="IPR001991">
    <property type="entry name" value="Na-dicarboxylate_symporter"/>
</dbReference>
<evidence type="ECO:0000256" key="5">
    <source>
        <dbReference type="ARBA" id="ARBA00022989"/>
    </source>
</evidence>
<keyword evidence="9" id="KW-1185">Reference proteome</keyword>
<feature type="transmembrane region" description="Helical" evidence="7">
    <location>
        <begin position="355"/>
        <end position="377"/>
    </location>
</feature>
<dbReference type="PANTHER" id="PTHR42865">
    <property type="entry name" value="PROTON/GLUTAMATE-ASPARTATE SYMPORTER"/>
    <property type="match status" value="1"/>
</dbReference>
<dbReference type="EMBL" id="BMDT01000008">
    <property type="protein sequence ID" value="GGI66117.1"/>
    <property type="molecule type" value="Genomic_DNA"/>
</dbReference>
<evidence type="ECO:0000256" key="7">
    <source>
        <dbReference type="SAM" id="Phobius"/>
    </source>
</evidence>
<gene>
    <name evidence="8" type="ORF">GCM10011482_17710</name>
</gene>
<sequence>MKKVSMVTQIVIAVVLGVAFGLLLPKVGAELKIIGDVFLRLMQMAIPLLILGQIIQAVGGINPQELTKLGGKTIAVFGVSSLLAAGWGVLMAVVFNPGRGVDLAGAQDLGIEAQEISASETFLNFIPTNIFDSLSRGSIIQIIVFSLFFGIALNRYMQSKPDSKLFELLLDFNEVIINVIRYVMIIAPIGIFALITSTISNLGLQIILPLLKYLLVYGLASLLFMGLWILILTVYCKINPIRLIQNMKSMTVMALATTSSAITLPIAMEESTQKLGLSERITNLVLPLGMSLNSNGSAMHMAITVMTISQMYQMDFDVPKMITVAVTATFVSLANAVVPGAGLVSLAIIVPQLGLPIESIAIFAGVEWFVGMLRTFLNVNSDVYSAILVARSENEIDYEIFNQKA</sequence>
<evidence type="ECO:0000256" key="4">
    <source>
        <dbReference type="ARBA" id="ARBA00022692"/>
    </source>
</evidence>
<feature type="transmembrane region" description="Helical" evidence="7">
    <location>
        <begin position="45"/>
        <end position="62"/>
    </location>
</feature>
<dbReference type="SUPFAM" id="SSF118215">
    <property type="entry name" value="Proton glutamate symport protein"/>
    <property type="match status" value="1"/>
</dbReference>
<dbReference type="Pfam" id="PF00375">
    <property type="entry name" value="SDF"/>
    <property type="match status" value="1"/>
</dbReference>
<dbReference type="GO" id="GO:0005886">
    <property type="term" value="C:plasma membrane"/>
    <property type="evidence" value="ECO:0007669"/>
    <property type="project" value="UniProtKB-SubCell"/>
</dbReference>
<reference evidence="8" key="1">
    <citation type="journal article" date="2014" name="Int. J. Syst. Evol. Microbiol.">
        <title>Complete genome sequence of Corynebacterium casei LMG S-19264T (=DSM 44701T), isolated from a smear-ripened cheese.</title>
        <authorList>
            <consortium name="US DOE Joint Genome Institute (JGI-PGF)"/>
            <person name="Walter F."/>
            <person name="Albersmeier A."/>
            <person name="Kalinowski J."/>
            <person name="Ruckert C."/>
        </authorList>
    </citation>
    <scope>NUCLEOTIDE SEQUENCE</scope>
    <source>
        <strain evidence="8">CCM 8433</strain>
    </source>
</reference>
<dbReference type="Gene3D" id="1.10.3860.10">
    <property type="entry name" value="Sodium:dicarboxylate symporter"/>
    <property type="match status" value="1"/>
</dbReference>
<proteinExistence type="predicted"/>
<feature type="transmembrane region" description="Helical" evidence="7">
    <location>
        <begin position="175"/>
        <end position="195"/>
    </location>
</feature>
<keyword evidence="5 7" id="KW-1133">Transmembrane helix</keyword>
<keyword evidence="4 7" id="KW-0812">Transmembrane</keyword>
<dbReference type="InterPro" id="IPR036458">
    <property type="entry name" value="Na:dicarbo_symporter_sf"/>
</dbReference>
<accession>A0A917JHR5</accession>
<evidence type="ECO:0000256" key="3">
    <source>
        <dbReference type="ARBA" id="ARBA00022475"/>
    </source>
</evidence>
<dbReference type="PANTHER" id="PTHR42865:SF7">
    <property type="entry name" value="PROTON_GLUTAMATE-ASPARTATE SYMPORTER"/>
    <property type="match status" value="1"/>
</dbReference>
<dbReference type="RefSeq" id="WP_188367956.1">
    <property type="nucleotide sequence ID" value="NZ_BMDT01000008.1"/>
</dbReference>
<dbReference type="GO" id="GO:0015293">
    <property type="term" value="F:symporter activity"/>
    <property type="evidence" value="ECO:0007669"/>
    <property type="project" value="UniProtKB-KW"/>
</dbReference>
<feature type="transmembrane region" description="Helical" evidence="7">
    <location>
        <begin position="215"/>
        <end position="238"/>
    </location>
</feature>
<evidence type="ECO:0000256" key="1">
    <source>
        <dbReference type="ARBA" id="ARBA00004651"/>
    </source>
</evidence>
<dbReference type="AlphaFoldDB" id="A0A917JHR5"/>
<comment type="subcellular location">
    <subcellularLocation>
        <location evidence="1">Cell membrane</location>
        <topology evidence="1">Multi-pass membrane protein</topology>
    </subcellularLocation>
</comment>
<evidence type="ECO:0000313" key="9">
    <source>
        <dbReference type="Proteomes" id="UP000622610"/>
    </source>
</evidence>
<organism evidence="8 9">
    <name type="scientific">Enterococcus alcedinis</name>
    <dbReference type="NCBI Taxonomy" id="1274384"/>
    <lineage>
        <taxon>Bacteria</taxon>
        <taxon>Bacillati</taxon>
        <taxon>Bacillota</taxon>
        <taxon>Bacilli</taxon>
        <taxon>Lactobacillales</taxon>
        <taxon>Enterococcaceae</taxon>
        <taxon>Enterococcus</taxon>
    </lineage>
</organism>
<feature type="transmembrane region" description="Helical" evidence="7">
    <location>
        <begin position="134"/>
        <end position="154"/>
    </location>
</feature>
<evidence type="ECO:0000313" key="8">
    <source>
        <dbReference type="EMBL" id="GGI66117.1"/>
    </source>
</evidence>
<dbReference type="PRINTS" id="PR00173">
    <property type="entry name" value="EDTRNSPORT"/>
</dbReference>
<keyword evidence="2" id="KW-0813">Transport</keyword>
<feature type="transmembrane region" description="Helical" evidence="7">
    <location>
        <begin position="74"/>
        <end position="95"/>
    </location>
</feature>
<evidence type="ECO:0000256" key="2">
    <source>
        <dbReference type="ARBA" id="ARBA00022448"/>
    </source>
</evidence>
<protein>
    <submittedName>
        <fullName evidence="8">Sodium:dicarboxylate symporter</fullName>
    </submittedName>
</protein>
<dbReference type="Proteomes" id="UP000622610">
    <property type="component" value="Unassembled WGS sequence"/>
</dbReference>